<name>A0AAN9VKQ8_9ORTH</name>
<sequence>MEAKSVWIRLWPMVKVHEDDDEEEAAGAYSSAYSGGASGAGASGASGGDSSEDEGDDAPGASGGGGRAGDGAASSASASASSSTSSSASGGTIALKFRAAAGRCAGRRFSPPPLPPPLPAPLLHHHHHHHHHWAFHAGVPATFHIGPGFEPQQRHGRPASPPPQPPQPPAQHVVHFHVNPGVTVSFQMGEHVQVIKGPVTVPMVSTNSTPPIPMPVQVPPGHVVQQIVDEIGTLRHIILSPQAMVHLPPAPFGLAPGFPPHFGPSNPLQTGVMAHVSPPAQPGHSPPPHSFHKDERTQRQYNKLKKKLEQKQMRGETLSIGSSQSTPPVSPRRELVNGMRRGGKDRMISGRSSVGTSEDGEESSSVQDEEEEANLIIERLSMVKSPVVSELTPRSALLHWVQPEPSSDACMEGKVADIDLSEAGLRYEVLLSDKGKEGKYKSIYNGVYLSCRIQDLRPGTEYSVCLQVHCDELTGSASEPTTFVTPPCEPDTPLPPKMFSRSRTHLSLRWNAPVDNGSQITQYILEFDEGKGKDFVEVYKNRGKQHKVMKLQDSTCYRFRLAAVNECGKSTYSDVVQFSTSGSPPAQPAAPVLKEASVTSLHLAWQRRPNDEEFTLQMDDMESGHGFLPIYSGKEQYYIRDGLHRHTLYKFRLRAVNEEGSSQWSDEVCYRTLPGRPAAPPRPSLKGRIFSQGFKVKWEPPSDRGGADITTYVLEMRHSGRAFEEVYRGPDTEYICDRLMPGTTYDLRVSCISAGGHSERSDICHITTEPVCPRQCPPPRAHGKPRATSLALKWGPPEYDGGAPIQEFEVMITSPDLTRQVVFKGNSVECAVTDLSPGQVYVFQVRAFNRAGAGPWSEKSEIVSGAAPPNTPEAPVAQCRSAHSVLVQWEEPPNNGAIVTDYRLEMSSSEEEQDYNTVFHGLATSYEAKGLTPAMPYYFRVQASNSAGWSSISPSSMVLTPPATPAVVTNVRYTATHTSLILMWNEPTANGSPILHYNIEIGGDRIESSAGPDLQHAVESLQPDTTYKCRVQAVNGVGPGPFSAPMKAVTPALPPAAPRLECVGVGHNYLKLKWGDGRNPNFTQYHLEMQTPWSKEFQTVYQGNGHTYKVGCKVRLQELTTFRFRICAANDDGQGDWSEPVEYSTCIALPPSLKAPRICEIQQRSCVVEWAPCKPIGSDPLQYQVQLARVRDQDYKQVYRGSDTKAHLTDLDPGTEYHVRVCPIRQAASGDLMGAYSPPGSFSTTALEPTVSPSMRNTSSQAIERKPLTDQQWAAIIVAGFTIFALMIAMVVQQVVLWSKRSQPDS</sequence>
<feature type="domain" description="Fibronectin type-III" evidence="3">
    <location>
        <begin position="964"/>
        <end position="1055"/>
    </location>
</feature>
<keyword evidence="2" id="KW-1133">Transmembrane helix</keyword>
<feature type="domain" description="Fibronectin type-III" evidence="3">
    <location>
        <begin position="1057"/>
        <end position="1148"/>
    </location>
</feature>
<organism evidence="4 5">
    <name type="scientific">Gryllus longicercus</name>
    <dbReference type="NCBI Taxonomy" id="2509291"/>
    <lineage>
        <taxon>Eukaryota</taxon>
        <taxon>Metazoa</taxon>
        <taxon>Ecdysozoa</taxon>
        <taxon>Arthropoda</taxon>
        <taxon>Hexapoda</taxon>
        <taxon>Insecta</taxon>
        <taxon>Pterygota</taxon>
        <taxon>Neoptera</taxon>
        <taxon>Polyneoptera</taxon>
        <taxon>Orthoptera</taxon>
        <taxon>Ensifera</taxon>
        <taxon>Gryllidea</taxon>
        <taxon>Grylloidea</taxon>
        <taxon>Gryllidae</taxon>
        <taxon>Gryllinae</taxon>
        <taxon>Gryllus</taxon>
    </lineage>
</organism>
<evidence type="ECO:0000256" key="2">
    <source>
        <dbReference type="SAM" id="Phobius"/>
    </source>
</evidence>
<dbReference type="SMART" id="SM00060">
    <property type="entry name" value="FN3"/>
    <property type="match status" value="9"/>
</dbReference>
<feature type="compositionally biased region" description="Pro residues" evidence="1">
    <location>
        <begin position="159"/>
        <end position="169"/>
    </location>
</feature>
<evidence type="ECO:0000256" key="1">
    <source>
        <dbReference type="SAM" id="MobiDB-lite"/>
    </source>
</evidence>
<feature type="compositionally biased region" description="Low complexity" evidence="1">
    <location>
        <begin position="70"/>
        <end position="90"/>
    </location>
</feature>
<feature type="domain" description="Fibronectin type-III" evidence="3">
    <location>
        <begin position="679"/>
        <end position="771"/>
    </location>
</feature>
<reference evidence="4 5" key="1">
    <citation type="submission" date="2024-03" db="EMBL/GenBank/DDBJ databases">
        <title>The genome assembly and annotation of the cricket Gryllus longicercus Weissman &amp; Gray.</title>
        <authorList>
            <person name="Szrajer S."/>
            <person name="Gray D."/>
            <person name="Ylla G."/>
        </authorList>
    </citation>
    <scope>NUCLEOTIDE SEQUENCE [LARGE SCALE GENOMIC DNA]</scope>
    <source>
        <strain evidence="4">DAG 2021-001</strain>
        <tissue evidence="4">Whole body minus gut</tissue>
    </source>
</reference>
<protein>
    <recommendedName>
        <fullName evidence="3">Fibronectin type-III domain-containing protein</fullName>
    </recommendedName>
</protein>
<dbReference type="InterPro" id="IPR050617">
    <property type="entry name" value="E3_ligase_FN3/SPRY"/>
</dbReference>
<feature type="domain" description="Fibronectin type-III" evidence="3">
    <location>
        <begin position="777"/>
        <end position="869"/>
    </location>
</feature>
<dbReference type="PANTHER" id="PTHR24099:SF11">
    <property type="entry name" value="FIBRONECTIN TYPE III DOMAIN-CONTAINING 3BA-RELATED"/>
    <property type="match status" value="1"/>
</dbReference>
<gene>
    <name evidence="4" type="ORF">R5R35_006188</name>
</gene>
<feature type="region of interest" description="Disordered" evidence="1">
    <location>
        <begin position="144"/>
        <end position="172"/>
    </location>
</feature>
<proteinExistence type="predicted"/>
<feature type="transmembrane region" description="Helical" evidence="2">
    <location>
        <begin position="1273"/>
        <end position="1292"/>
    </location>
</feature>
<feature type="region of interest" description="Disordered" evidence="1">
    <location>
        <begin position="19"/>
        <end position="90"/>
    </location>
</feature>
<feature type="compositionally biased region" description="Pro residues" evidence="1">
    <location>
        <begin position="279"/>
        <end position="289"/>
    </location>
</feature>
<feature type="domain" description="Fibronectin type-III" evidence="3">
    <location>
        <begin position="871"/>
        <end position="963"/>
    </location>
</feature>
<feature type="domain" description="Fibronectin type-III" evidence="3">
    <location>
        <begin position="1152"/>
        <end position="1248"/>
    </location>
</feature>
<dbReference type="SUPFAM" id="SSF49265">
    <property type="entry name" value="Fibronectin type III"/>
    <property type="match status" value="5"/>
</dbReference>
<dbReference type="InterPro" id="IPR003961">
    <property type="entry name" value="FN3_dom"/>
</dbReference>
<dbReference type="CDD" id="cd00063">
    <property type="entry name" value="FN3"/>
    <property type="match status" value="9"/>
</dbReference>
<keyword evidence="2" id="KW-0812">Transmembrane</keyword>
<evidence type="ECO:0000313" key="5">
    <source>
        <dbReference type="Proteomes" id="UP001378592"/>
    </source>
</evidence>
<feature type="compositionally biased region" description="Gly residues" evidence="1">
    <location>
        <begin position="36"/>
        <end position="47"/>
    </location>
</feature>
<feature type="compositionally biased region" description="Acidic residues" evidence="1">
    <location>
        <begin position="358"/>
        <end position="371"/>
    </location>
</feature>
<feature type="domain" description="Fibronectin type-III" evidence="3">
    <location>
        <begin position="587"/>
        <end position="675"/>
    </location>
</feature>
<dbReference type="InterPro" id="IPR013783">
    <property type="entry name" value="Ig-like_fold"/>
</dbReference>
<dbReference type="FunFam" id="2.60.40.10:FF:000373">
    <property type="entry name" value="fibronectin type-III domain-containing protein 3A isoform X1"/>
    <property type="match status" value="1"/>
</dbReference>
<accession>A0AAN9VKQ8</accession>
<evidence type="ECO:0000259" key="3">
    <source>
        <dbReference type="PROSITE" id="PS50853"/>
    </source>
</evidence>
<dbReference type="InterPro" id="IPR036116">
    <property type="entry name" value="FN3_sf"/>
</dbReference>
<feature type="compositionally biased region" description="Low complexity" evidence="1">
    <location>
        <begin position="26"/>
        <end position="35"/>
    </location>
</feature>
<dbReference type="EMBL" id="JAZDUA010000224">
    <property type="protein sequence ID" value="KAK7863660.1"/>
    <property type="molecule type" value="Genomic_DNA"/>
</dbReference>
<comment type="caution">
    <text evidence="4">The sequence shown here is derived from an EMBL/GenBank/DDBJ whole genome shotgun (WGS) entry which is preliminary data.</text>
</comment>
<dbReference type="Proteomes" id="UP001378592">
    <property type="component" value="Unassembled WGS sequence"/>
</dbReference>
<dbReference type="PRINTS" id="PR00014">
    <property type="entry name" value="FNTYPEIII"/>
</dbReference>
<dbReference type="Pfam" id="PF00041">
    <property type="entry name" value="fn3"/>
    <property type="match status" value="6"/>
</dbReference>
<dbReference type="FunFam" id="2.60.40.10:FF:001846">
    <property type="entry name" value="Uncharacterized protein, isoform E"/>
    <property type="match status" value="1"/>
</dbReference>
<dbReference type="Gene3D" id="2.60.40.10">
    <property type="entry name" value="Immunoglobulins"/>
    <property type="match status" value="9"/>
</dbReference>
<feature type="domain" description="Fibronectin type-III" evidence="3">
    <location>
        <begin position="492"/>
        <end position="583"/>
    </location>
</feature>
<dbReference type="PANTHER" id="PTHR24099">
    <property type="entry name" value="E3 UBIQUITIN-PROTEIN LIGASE TRIM36-RELATED"/>
    <property type="match status" value="1"/>
</dbReference>
<keyword evidence="2" id="KW-0472">Membrane</keyword>
<keyword evidence="5" id="KW-1185">Reference proteome</keyword>
<dbReference type="PROSITE" id="PS50853">
    <property type="entry name" value="FN3"/>
    <property type="match status" value="9"/>
</dbReference>
<feature type="region of interest" description="Disordered" evidence="1">
    <location>
        <begin position="263"/>
        <end position="371"/>
    </location>
</feature>
<evidence type="ECO:0000313" key="4">
    <source>
        <dbReference type="EMBL" id="KAK7863660.1"/>
    </source>
</evidence>
<feature type="domain" description="Fibronectin type-III" evidence="3">
    <location>
        <begin position="382"/>
        <end position="488"/>
    </location>
</feature>